<keyword evidence="1" id="KW-1133">Transmembrane helix</keyword>
<accession>A0A2H0UPI1</accession>
<feature type="transmembrane region" description="Helical" evidence="1">
    <location>
        <begin position="12"/>
        <end position="36"/>
    </location>
</feature>
<protein>
    <submittedName>
        <fullName evidence="2">Uncharacterized protein</fullName>
    </submittedName>
</protein>
<proteinExistence type="predicted"/>
<keyword evidence="1" id="KW-0472">Membrane</keyword>
<organism evidence="2 3">
    <name type="scientific">Candidatus Harrisonbacteria bacterium CG10_big_fil_rev_8_21_14_0_10_44_23</name>
    <dbReference type="NCBI Taxonomy" id="1974585"/>
    <lineage>
        <taxon>Bacteria</taxon>
        <taxon>Candidatus Harrisoniibacteriota</taxon>
    </lineage>
</organism>
<comment type="caution">
    <text evidence="2">The sequence shown here is derived from an EMBL/GenBank/DDBJ whole genome shotgun (WGS) entry which is preliminary data.</text>
</comment>
<feature type="transmembrane region" description="Helical" evidence="1">
    <location>
        <begin position="48"/>
        <end position="70"/>
    </location>
</feature>
<gene>
    <name evidence="2" type="ORF">COU09_02910</name>
</gene>
<reference evidence="3" key="1">
    <citation type="submission" date="2017-09" db="EMBL/GenBank/DDBJ databases">
        <title>Depth-based differentiation of microbial function through sediment-hosted aquifers and enrichment of novel symbionts in the deep terrestrial subsurface.</title>
        <authorList>
            <person name="Probst A.J."/>
            <person name="Ladd B."/>
            <person name="Jarett J.K."/>
            <person name="Geller-Mcgrath D.E."/>
            <person name="Sieber C.M.K."/>
            <person name="Emerson J.B."/>
            <person name="Anantharaman K."/>
            <person name="Thomas B.C."/>
            <person name="Malmstrom R."/>
            <person name="Stieglmeier M."/>
            <person name="Klingl A."/>
            <person name="Woyke T."/>
            <person name="Ryan C.M."/>
            <person name="Banfield J.F."/>
        </authorList>
    </citation>
    <scope>NUCLEOTIDE SEQUENCE [LARGE SCALE GENOMIC DNA]</scope>
</reference>
<evidence type="ECO:0000313" key="2">
    <source>
        <dbReference type="EMBL" id="PIR88327.1"/>
    </source>
</evidence>
<name>A0A2H0UPI1_9BACT</name>
<evidence type="ECO:0000256" key="1">
    <source>
        <dbReference type="SAM" id="Phobius"/>
    </source>
</evidence>
<evidence type="ECO:0000313" key="3">
    <source>
        <dbReference type="Proteomes" id="UP000229615"/>
    </source>
</evidence>
<keyword evidence="1" id="KW-0812">Transmembrane</keyword>
<dbReference type="Proteomes" id="UP000229615">
    <property type="component" value="Unassembled WGS sequence"/>
</dbReference>
<sequence>MKQSREYNRNYWWPIFGRLLFMAAIAVVLFAVLGWIVSLLTSPLGVSISLLFNYIVTAVIVPLIVLYSYLLYENIKSVNPSPAPKMKYGFLIGFAIWGIIAPILIFVFAGGAIVSALIGSVNQNGPSEEQVQRFIEELERLDAEGQIDLNELQNLQAPAPADLEQ</sequence>
<dbReference type="AlphaFoldDB" id="A0A2H0UPI1"/>
<feature type="transmembrane region" description="Helical" evidence="1">
    <location>
        <begin position="90"/>
        <end position="118"/>
    </location>
</feature>
<dbReference type="EMBL" id="PFBB01000032">
    <property type="protein sequence ID" value="PIR88327.1"/>
    <property type="molecule type" value="Genomic_DNA"/>
</dbReference>